<dbReference type="PROSITE" id="PS51318">
    <property type="entry name" value="TAT"/>
    <property type="match status" value="1"/>
</dbReference>
<comment type="caution">
    <text evidence="4">The sequence shown here is derived from an EMBL/GenBank/DDBJ whole genome shotgun (WGS) entry which is preliminary data.</text>
</comment>
<dbReference type="InterPro" id="IPR003760">
    <property type="entry name" value="PnrA-like"/>
</dbReference>
<dbReference type="CDD" id="cd19963">
    <property type="entry name" value="PBP1_BMP-like"/>
    <property type="match status" value="1"/>
</dbReference>
<dbReference type="InterPro" id="IPR006311">
    <property type="entry name" value="TAT_signal"/>
</dbReference>
<dbReference type="EMBL" id="JAMSKV010000014">
    <property type="protein sequence ID" value="MCQ8279602.1"/>
    <property type="molecule type" value="Genomic_DNA"/>
</dbReference>
<evidence type="ECO:0000259" key="3">
    <source>
        <dbReference type="Pfam" id="PF02608"/>
    </source>
</evidence>
<keyword evidence="5" id="KW-1185">Reference proteome</keyword>
<accession>A0ABT1WBH0</accession>
<dbReference type="InterPro" id="IPR052910">
    <property type="entry name" value="ABC-Purine-Binding"/>
</dbReference>
<name>A0ABT1WBH0_9PROT</name>
<dbReference type="PANTHER" id="PTHR43208">
    <property type="entry name" value="ABC TRANSPORTER SUBSTRATE-BINDING PROTEIN"/>
    <property type="match status" value="1"/>
</dbReference>
<dbReference type="SUPFAM" id="SSF53822">
    <property type="entry name" value="Periplasmic binding protein-like I"/>
    <property type="match status" value="1"/>
</dbReference>
<proteinExistence type="predicted"/>
<evidence type="ECO:0000313" key="5">
    <source>
        <dbReference type="Proteomes" id="UP001524587"/>
    </source>
</evidence>
<keyword evidence="1 2" id="KW-0732">Signal</keyword>
<sequence length="364" mass="38914">MPFLKRRALLAGAAALPFLPRLARAASPLPAVAEKDAVIAFGHIGPVSDGGWSTTHHTGLLAAKKAYPAAKFLEVESIPVSADATRTFRQFVENGANMVFVSSEYGDLLSSVADDAPEVAFLECNGHHVSDNESWYYIQHWKVSYIIGVAAAKMSKSGKMGFVGSFPVPSVFGCANAFLLGARSVRPEATVQVILINSWFDPQAAAQAASALIQNGIDMIYTNLDDGSCLQVAAKAGIKCATWNTDMRAMGPDAYVTSLMLDWTQFYVDQIGARLAGRWAGDGHTLLPVGHGVDRDAWGRTVPPEVAAQADAVRTRIIGGWNPIQGEIRDATGKVRVPKGGSLDDIACYEWNWPVEGVVGLKAV</sequence>
<feature type="signal peptide" evidence="2">
    <location>
        <begin position="1"/>
        <end position="25"/>
    </location>
</feature>
<reference evidence="4 5" key="1">
    <citation type="submission" date="2022-06" db="EMBL/GenBank/DDBJ databases">
        <title>Endosaccharibacter gen. nov., sp. nov., endophytic bacteria isolated from sugarcane.</title>
        <authorList>
            <person name="Pitiwittayakul N."/>
            <person name="Yukphan P."/>
            <person name="Charoenyingcharoen P."/>
            <person name="Tanasupawat S."/>
        </authorList>
    </citation>
    <scope>NUCLEOTIDE SEQUENCE [LARGE SCALE GENOMIC DNA]</scope>
    <source>
        <strain evidence="4 5">KSS8</strain>
    </source>
</reference>
<dbReference type="Gene3D" id="3.40.50.2300">
    <property type="match status" value="2"/>
</dbReference>
<evidence type="ECO:0000256" key="2">
    <source>
        <dbReference type="SAM" id="SignalP"/>
    </source>
</evidence>
<evidence type="ECO:0000313" key="4">
    <source>
        <dbReference type="EMBL" id="MCQ8279602.1"/>
    </source>
</evidence>
<feature type="domain" description="ABC transporter substrate-binding protein PnrA-like" evidence="3">
    <location>
        <begin position="39"/>
        <end position="281"/>
    </location>
</feature>
<dbReference type="RefSeq" id="WP_422865091.1">
    <property type="nucleotide sequence ID" value="NZ_JAMSKV010000014.1"/>
</dbReference>
<evidence type="ECO:0000256" key="1">
    <source>
        <dbReference type="ARBA" id="ARBA00022729"/>
    </source>
</evidence>
<gene>
    <name evidence="4" type="ORF">NFI95_14250</name>
</gene>
<organism evidence="4 5">
    <name type="scientific">Endosaccharibacter trunci</name>
    <dbReference type="NCBI Taxonomy" id="2812733"/>
    <lineage>
        <taxon>Bacteria</taxon>
        <taxon>Pseudomonadati</taxon>
        <taxon>Pseudomonadota</taxon>
        <taxon>Alphaproteobacteria</taxon>
        <taxon>Acetobacterales</taxon>
        <taxon>Acetobacteraceae</taxon>
        <taxon>Endosaccharibacter</taxon>
    </lineage>
</organism>
<dbReference type="Proteomes" id="UP001524587">
    <property type="component" value="Unassembled WGS sequence"/>
</dbReference>
<dbReference type="InterPro" id="IPR028082">
    <property type="entry name" value="Peripla_BP_I"/>
</dbReference>
<protein>
    <submittedName>
        <fullName evidence="4">BMP family ABC transporter substrate-binding protein</fullName>
    </submittedName>
</protein>
<dbReference type="Pfam" id="PF02608">
    <property type="entry name" value="Bmp"/>
    <property type="match status" value="1"/>
</dbReference>
<feature type="chain" id="PRO_5045410789" evidence="2">
    <location>
        <begin position="26"/>
        <end position="364"/>
    </location>
</feature>
<dbReference type="PANTHER" id="PTHR43208:SF1">
    <property type="entry name" value="ABC TRANSPORTER SUBSTRATE-BINDING PROTEIN"/>
    <property type="match status" value="1"/>
</dbReference>